<evidence type="ECO:0000256" key="2">
    <source>
        <dbReference type="ARBA" id="ARBA00022475"/>
    </source>
</evidence>
<name>K9X297_9NOST</name>
<dbReference type="RefSeq" id="WP_015209113.1">
    <property type="nucleotide sequence ID" value="NC_019757.1"/>
</dbReference>
<keyword evidence="7 8" id="KW-0472">Membrane</keyword>
<proteinExistence type="predicted"/>
<dbReference type="AlphaFoldDB" id="K9X297"/>
<evidence type="ECO:0000256" key="6">
    <source>
        <dbReference type="ARBA" id="ARBA00022989"/>
    </source>
</evidence>
<protein>
    <submittedName>
        <fullName evidence="10">Putative membrane protein</fullName>
    </submittedName>
</protein>
<keyword evidence="2" id="KW-1003">Cell membrane</keyword>
<dbReference type="HOGENOM" id="CLU_037292_0_0_3"/>
<dbReference type="InterPro" id="IPR050297">
    <property type="entry name" value="LipidA_mod_glycosyltrf_83"/>
</dbReference>
<organism evidence="10 11">
    <name type="scientific">Cylindrospermum stagnale PCC 7417</name>
    <dbReference type="NCBI Taxonomy" id="56107"/>
    <lineage>
        <taxon>Bacteria</taxon>
        <taxon>Bacillati</taxon>
        <taxon>Cyanobacteriota</taxon>
        <taxon>Cyanophyceae</taxon>
        <taxon>Nostocales</taxon>
        <taxon>Nostocaceae</taxon>
        <taxon>Cylindrospermum</taxon>
    </lineage>
</organism>
<dbReference type="GO" id="GO:0005886">
    <property type="term" value="C:plasma membrane"/>
    <property type="evidence" value="ECO:0007669"/>
    <property type="project" value="UniProtKB-SubCell"/>
</dbReference>
<keyword evidence="6 8" id="KW-1133">Transmembrane helix</keyword>
<evidence type="ECO:0000256" key="7">
    <source>
        <dbReference type="ARBA" id="ARBA00023136"/>
    </source>
</evidence>
<feature type="transmembrane region" description="Helical" evidence="8">
    <location>
        <begin position="315"/>
        <end position="337"/>
    </location>
</feature>
<dbReference type="eggNOG" id="COG5305">
    <property type="taxonomic scope" value="Bacteria"/>
</dbReference>
<keyword evidence="5 8" id="KW-0812">Transmembrane</keyword>
<feature type="transmembrane region" description="Helical" evidence="8">
    <location>
        <begin position="241"/>
        <end position="262"/>
    </location>
</feature>
<evidence type="ECO:0000256" key="5">
    <source>
        <dbReference type="ARBA" id="ARBA00022692"/>
    </source>
</evidence>
<dbReference type="InterPro" id="IPR038731">
    <property type="entry name" value="RgtA/B/C-like"/>
</dbReference>
<dbReference type="GO" id="GO:0010041">
    <property type="term" value="P:response to iron(III) ion"/>
    <property type="evidence" value="ECO:0007669"/>
    <property type="project" value="TreeGrafter"/>
</dbReference>
<reference evidence="10 11" key="1">
    <citation type="submission" date="2012-06" db="EMBL/GenBank/DDBJ databases">
        <title>Finished chromosome of genome of Cylindrospermum stagnale PCC 7417.</title>
        <authorList>
            <consortium name="US DOE Joint Genome Institute"/>
            <person name="Gugger M."/>
            <person name="Coursin T."/>
            <person name="Rippka R."/>
            <person name="Tandeau De Marsac N."/>
            <person name="Huntemann M."/>
            <person name="Wei C.-L."/>
            <person name="Han J."/>
            <person name="Detter J.C."/>
            <person name="Han C."/>
            <person name="Tapia R."/>
            <person name="Chen A."/>
            <person name="Kyrpides N."/>
            <person name="Mavromatis K."/>
            <person name="Markowitz V."/>
            <person name="Szeto E."/>
            <person name="Ivanova N."/>
            <person name="Pagani I."/>
            <person name="Pati A."/>
            <person name="Goodwin L."/>
            <person name="Nordberg H.P."/>
            <person name="Cantor M.N."/>
            <person name="Hua S.X."/>
            <person name="Woyke T."/>
            <person name="Kerfeld C.A."/>
        </authorList>
    </citation>
    <scope>NUCLEOTIDE SEQUENCE [LARGE SCALE GENOMIC DNA]</scope>
    <source>
        <strain evidence="10 11">PCC 7417</strain>
    </source>
</reference>
<keyword evidence="3" id="KW-0328">Glycosyltransferase</keyword>
<dbReference type="Pfam" id="PF13231">
    <property type="entry name" value="PMT_2"/>
    <property type="match status" value="1"/>
</dbReference>
<evidence type="ECO:0000313" key="11">
    <source>
        <dbReference type="Proteomes" id="UP000010475"/>
    </source>
</evidence>
<feature type="transmembrane region" description="Helical" evidence="8">
    <location>
        <begin position="405"/>
        <end position="423"/>
    </location>
</feature>
<dbReference type="OrthoDB" id="495800at2"/>
<evidence type="ECO:0000256" key="1">
    <source>
        <dbReference type="ARBA" id="ARBA00004651"/>
    </source>
</evidence>
<dbReference type="STRING" id="56107.Cylst_3745"/>
<evidence type="ECO:0000256" key="3">
    <source>
        <dbReference type="ARBA" id="ARBA00022676"/>
    </source>
</evidence>
<evidence type="ECO:0000259" key="9">
    <source>
        <dbReference type="Pfam" id="PF13231"/>
    </source>
</evidence>
<dbReference type="PANTHER" id="PTHR33908">
    <property type="entry name" value="MANNOSYLTRANSFERASE YKCB-RELATED"/>
    <property type="match status" value="1"/>
</dbReference>
<gene>
    <name evidence="10" type="ORF">Cylst_3745</name>
</gene>
<sequence>MRISFPVSWDKHSRILKFLLVIVLVLGVSFRFINIDKKAYWDDEAFTSLRTSGYTEAELVERVASVDRISVKDLDKYQNTNLEKGLKDTINSLALEDPQHPPAYYLITWFWVQWFGNSVAAFRSLSALLSLLALPCIYWLCRELFDSFLTAWIAVALIAISPFHILYAQEAREYSLWTVTILLSSASLLQAIRLNTKLKWGIYATTVALSLYTFPSSAIVTIAQVVYVITIEGFRFSKRTITCLLASIAGFIAFSPWLVVIITNLSHINKTVGGQGNMPTLSLIKIWTFNLSRIFIDTNHERAVINFGFENPLTYIIQIILVVLLVILSGYSIYFLCRNTSKRTWLFILTLILVTCLPIMLKDLIDGGARTIVLRYLTPGYLGIQISVAYLLATKITTISRQQKLWRIVLFLLLSGAVYSNVISSQANYWWTKSHSDINFYAAEFINRANRPLLLSDGSMGMILGLSHQINSQVQLQLKPYCHTCRVIPPAVLKKKLLPIPDGFDVFLFAPSNELIQEVEKDAKYKIKLVSVELWRLDKKTI</sequence>
<dbReference type="GO" id="GO:0016763">
    <property type="term" value="F:pentosyltransferase activity"/>
    <property type="evidence" value="ECO:0007669"/>
    <property type="project" value="TreeGrafter"/>
</dbReference>
<comment type="subcellular location">
    <subcellularLocation>
        <location evidence="1">Cell membrane</location>
        <topology evidence="1">Multi-pass membrane protein</topology>
    </subcellularLocation>
</comment>
<feature type="transmembrane region" description="Helical" evidence="8">
    <location>
        <begin position="200"/>
        <end position="229"/>
    </location>
</feature>
<dbReference type="PANTHER" id="PTHR33908:SF3">
    <property type="entry name" value="UNDECAPRENYL PHOSPHATE-ALPHA-4-AMINO-4-DEOXY-L-ARABINOSE ARABINOSYL TRANSFERASE"/>
    <property type="match status" value="1"/>
</dbReference>
<keyword evidence="11" id="KW-1185">Reference proteome</keyword>
<evidence type="ECO:0000256" key="4">
    <source>
        <dbReference type="ARBA" id="ARBA00022679"/>
    </source>
</evidence>
<feature type="transmembrane region" description="Helical" evidence="8">
    <location>
        <begin position="373"/>
        <end position="393"/>
    </location>
</feature>
<feature type="transmembrane region" description="Helical" evidence="8">
    <location>
        <begin position="147"/>
        <end position="167"/>
    </location>
</feature>
<feature type="transmembrane region" description="Helical" evidence="8">
    <location>
        <begin position="15"/>
        <end position="33"/>
    </location>
</feature>
<dbReference type="EMBL" id="CP003642">
    <property type="protein sequence ID" value="AFZ25867.1"/>
    <property type="molecule type" value="Genomic_DNA"/>
</dbReference>
<dbReference type="PATRIC" id="fig|56107.3.peg.4119"/>
<dbReference type="KEGG" id="csg:Cylst_3745"/>
<feature type="transmembrane region" description="Helical" evidence="8">
    <location>
        <begin position="120"/>
        <end position="141"/>
    </location>
</feature>
<feature type="domain" description="Glycosyltransferase RgtA/B/C/D-like" evidence="9">
    <location>
        <begin position="99"/>
        <end position="259"/>
    </location>
</feature>
<evidence type="ECO:0000313" key="10">
    <source>
        <dbReference type="EMBL" id="AFZ25867.1"/>
    </source>
</evidence>
<dbReference type="Proteomes" id="UP000010475">
    <property type="component" value="Chromosome"/>
</dbReference>
<dbReference type="GO" id="GO:0009103">
    <property type="term" value="P:lipopolysaccharide biosynthetic process"/>
    <property type="evidence" value="ECO:0007669"/>
    <property type="project" value="UniProtKB-ARBA"/>
</dbReference>
<feature type="transmembrane region" description="Helical" evidence="8">
    <location>
        <begin position="344"/>
        <end position="361"/>
    </location>
</feature>
<accession>K9X297</accession>
<evidence type="ECO:0000256" key="8">
    <source>
        <dbReference type="SAM" id="Phobius"/>
    </source>
</evidence>
<keyword evidence="4" id="KW-0808">Transferase</keyword>